<dbReference type="RefSeq" id="WP_002745894.1">
    <property type="nucleotide sequence ID" value="NZ_MF974398.1"/>
</dbReference>
<dbReference type="GO" id="GO:0042262">
    <property type="term" value="P:DNA protection"/>
    <property type="evidence" value="ECO:0007669"/>
    <property type="project" value="InterPro"/>
</dbReference>
<dbReference type="Pfam" id="PF05565">
    <property type="entry name" value="Sipho_Gp157"/>
    <property type="match status" value="1"/>
</dbReference>
<sequence length="172" mass="19774">MAKLTLTFYDLNQLYYEALQSAVDPETGEIIDEDLFELLDEIQEEKEKKLLNMACAYKAIDAEANAIKAEEERLKARRKALENQVRSIESWIKYNAEAGVKIKDSRAEISWRKSTQVLVHLEESELLSALGEEFVKTKIEYSPNKNELKEAIQSGREFPGVVIDHKLNLQIK</sequence>
<feature type="coiled-coil region" evidence="1">
    <location>
        <begin position="57"/>
        <end position="84"/>
    </location>
</feature>
<keyword evidence="2" id="KW-0614">Plasmid</keyword>
<dbReference type="EMBL" id="MF974398">
    <property type="protein sequence ID" value="AVH81597.1"/>
    <property type="molecule type" value="Genomic_DNA"/>
</dbReference>
<evidence type="ECO:0000256" key="1">
    <source>
        <dbReference type="SAM" id="Coils"/>
    </source>
</evidence>
<dbReference type="AlphaFoldDB" id="M6VBX2"/>
<protein>
    <submittedName>
        <fullName evidence="2">Bacteriophage resistance factor, PF05565 family</fullName>
    </submittedName>
</protein>
<geneLocation type="plasmid" evidence="2">
    <name>p2_L200901116</name>
</geneLocation>
<accession>M6VBX2</accession>
<keyword evidence="1" id="KW-0175">Coiled coil</keyword>
<proteinExistence type="predicted"/>
<reference evidence="2" key="1">
    <citation type="journal article" date="2018" name="Sci. Rep.">
        <title>Characterization of LE3 and LE4, the only lytic phages known to infect the spirochete Leptospira.</title>
        <authorList>
            <person name="Schiettekatte O."/>
            <person name="Vincent A.T."/>
            <person name="Malosse C."/>
            <person name="Lechat P."/>
            <person name="Chamot-Rooke J."/>
            <person name="Veyrier F.J."/>
            <person name="Picardeau M."/>
            <person name="Bourhy P."/>
        </authorList>
    </citation>
    <scope>NUCLEOTIDE SEQUENCE</scope>
    <source>
        <plasmid evidence="2">p2_L200901116</plasmid>
    </source>
</reference>
<organism evidence="2">
    <name type="scientific">Leptospira mayottensis 200901116</name>
    <dbReference type="NCBI Taxonomy" id="1192864"/>
    <lineage>
        <taxon>Bacteria</taxon>
        <taxon>Pseudomonadati</taxon>
        <taxon>Spirochaetota</taxon>
        <taxon>Spirochaetia</taxon>
        <taxon>Leptospirales</taxon>
        <taxon>Leptospiraceae</taxon>
        <taxon>Leptospira</taxon>
    </lineage>
</organism>
<dbReference type="InterPro" id="IPR008840">
    <property type="entry name" value="Sipho_Gp157"/>
</dbReference>
<evidence type="ECO:0000313" key="2">
    <source>
        <dbReference type="EMBL" id="AVH81597.1"/>
    </source>
</evidence>
<dbReference type="GO" id="GO:0003690">
    <property type="term" value="F:double-stranded DNA binding"/>
    <property type="evidence" value="ECO:0007669"/>
    <property type="project" value="InterPro"/>
</dbReference>
<name>M6VBX2_9LEPT</name>